<feature type="compositionally biased region" description="Acidic residues" evidence="1">
    <location>
        <begin position="134"/>
        <end position="156"/>
    </location>
</feature>
<dbReference type="EMBL" id="JH992997">
    <property type="protein sequence ID" value="EKX45912.1"/>
    <property type="molecule type" value="Genomic_DNA"/>
</dbReference>
<proteinExistence type="predicted"/>
<feature type="region of interest" description="Disordered" evidence="1">
    <location>
        <begin position="105"/>
        <end position="194"/>
    </location>
</feature>
<dbReference type="GeneID" id="17302510"/>
<dbReference type="PaxDb" id="55529-EKX45912"/>
<name>L1JC86_GUITC</name>
<dbReference type="EnsemblProtists" id="EKX45912">
    <property type="protein sequence ID" value="EKX45912"/>
    <property type="gene ID" value="GUITHDRAFT_152603"/>
</dbReference>
<dbReference type="Proteomes" id="UP000011087">
    <property type="component" value="Unassembled WGS sequence"/>
</dbReference>
<feature type="compositionally biased region" description="Acidic residues" evidence="1">
    <location>
        <begin position="163"/>
        <end position="179"/>
    </location>
</feature>
<sequence length="194" mass="20363">MKAVMIAACAAAMGLVVAVSMIWMSQSSSAVALEVNMPEENHPPLFDHTFWGVGNEDRIERRANWALRAIGKMNGTLIEAMIANGTIASESEAIDPALIAEIHQAQHEQDMESDINAPAPERFPFEQDTPAAEEGTEAEGSEEGAEGEEGATEEGAEGASEGAEGEEGATEETTTEEGGESAAVGPDTEEESAQ</sequence>
<keyword evidence="4" id="KW-1185">Reference proteome</keyword>
<organism evidence="2">
    <name type="scientific">Guillardia theta (strain CCMP2712)</name>
    <name type="common">Cryptophyte</name>
    <dbReference type="NCBI Taxonomy" id="905079"/>
    <lineage>
        <taxon>Eukaryota</taxon>
        <taxon>Cryptophyceae</taxon>
        <taxon>Pyrenomonadales</taxon>
        <taxon>Geminigeraceae</taxon>
        <taxon>Guillardia</taxon>
    </lineage>
</organism>
<evidence type="ECO:0000313" key="2">
    <source>
        <dbReference type="EMBL" id="EKX45912.1"/>
    </source>
</evidence>
<dbReference type="RefSeq" id="XP_005832892.1">
    <property type="nucleotide sequence ID" value="XM_005832835.1"/>
</dbReference>
<gene>
    <name evidence="2" type="ORF">GUITHDRAFT_152603</name>
</gene>
<protein>
    <submittedName>
        <fullName evidence="2 3">Uncharacterized protein</fullName>
    </submittedName>
</protein>
<reference evidence="4" key="2">
    <citation type="submission" date="2012-11" db="EMBL/GenBank/DDBJ databases">
        <authorList>
            <person name="Kuo A."/>
            <person name="Curtis B.A."/>
            <person name="Tanifuji G."/>
            <person name="Burki F."/>
            <person name="Gruber A."/>
            <person name="Irimia M."/>
            <person name="Maruyama S."/>
            <person name="Arias M.C."/>
            <person name="Ball S.G."/>
            <person name="Gile G.H."/>
            <person name="Hirakawa Y."/>
            <person name="Hopkins J.F."/>
            <person name="Rensing S.A."/>
            <person name="Schmutz J."/>
            <person name="Symeonidi A."/>
            <person name="Elias M."/>
            <person name="Eveleigh R.J."/>
            <person name="Herman E.K."/>
            <person name="Klute M.J."/>
            <person name="Nakayama T."/>
            <person name="Obornik M."/>
            <person name="Reyes-Prieto A."/>
            <person name="Armbrust E.V."/>
            <person name="Aves S.J."/>
            <person name="Beiko R.G."/>
            <person name="Coutinho P."/>
            <person name="Dacks J.B."/>
            <person name="Durnford D.G."/>
            <person name="Fast N.M."/>
            <person name="Green B.R."/>
            <person name="Grisdale C."/>
            <person name="Hempe F."/>
            <person name="Henrissat B."/>
            <person name="Hoppner M.P."/>
            <person name="Ishida K.-I."/>
            <person name="Kim E."/>
            <person name="Koreny L."/>
            <person name="Kroth P.G."/>
            <person name="Liu Y."/>
            <person name="Malik S.-B."/>
            <person name="Maier U.G."/>
            <person name="McRose D."/>
            <person name="Mock T."/>
            <person name="Neilson J.A."/>
            <person name="Onodera N.T."/>
            <person name="Poole A.M."/>
            <person name="Pritham E.J."/>
            <person name="Richards T.A."/>
            <person name="Rocap G."/>
            <person name="Roy S.W."/>
            <person name="Sarai C."/>
            <person name="Schaack S."/>
            <person name="Shirato S."/>
            <person name="Slamovits C.H."/>
            <person name="Spencer D.F."/>
            <person name="Suzuki S."/>
            <person name="Worden A.Z."/>
            <person name="Zauner S."/>
            <person name="Barry K."/>
            <person name="Bell C."/>
            <person name="Bharti A.K."/>
            <person name="Crow J.A."/>
            <person name="Grimwood J."/>
            <person name="Kramer R."/>
            <person name="Lindquist E."/>
            <person name="Lucas S."/>
            <person name="Salamov A."/>
            <person name="McFadden G.I."/>
            <person name="Lane C.E."/>
            <person name="Keeling P.J."/>
            <person name="Gray M.W."/>
            <person name="Grigoriev I.V."/>
            <person name="Archibald J.M."/>
        </authorList>
    </citation>
    <scope>NUCLEOTIDE SEQUENCE</scope>
    <source>
        <strain evidence="4">CCMP2712</strain>
    </source>
</reference>
<evidence type="ECO:0000313" key="4">
    <source>
        <dbReference type="Proteomes" id="UP000011087"/>
    </source>
</evidence>
<accession>L1JC86</accession>
<dbReference type="AlphaFoldDB" id="L1JC86"/>
<dbReference type="OrthoDB" id="10570158at2759"/>
<reference evidence="2 4" key="1">
    <citation type="journal article" date="2012" name="Nature">
        <title>Algal genomes reveal evolutionary mosaicism and the fate of nucleomorphs.</title>
        <authorList>
            <consortium name="DOE Joint Genome Institute"/>
            <person name="Curtis B.A."/>
            <person name="Tanifuji G."/>
            <person name="Burki F."/>
            <person name="Gruber A."/>
            <person name="Irimia M."/>
            <person name="Maruyama S."/>
            <person name="Arias M.C."/>
            <person name="Ball S.G."/>
            <person name="Gile G.H."/>
            <person name="Hirakawa Y."/>
            <person name="Hopkins J.F."/>
            <person name="Kuo A."/>
            <person name="Rensing S.A."/>
            <person name="Schmutz J."/>
            <person name="Symeonidi A."/>
            <person name="Elias M."/>
            <person name="Eveleigh R.J."/>
            <person name="Herman E.K."/>
            <person name="Klute M.J."/>
            <person name="Nakayama T."/>
            <person name="Obornik M."/>
            <person name="Reyes-Prieto A."/>
            <person name="Armbrust E.V."/>
            <person name="Aves S.J."/>
            <person name="Beiko R.G."/>
            <person name="Coutinho P."/>
            <person name="Dacks J.B."/>
            <person name="Durnford D.G."/>
            <person name="Fast N.M."/>
            <person name="Green B.R."/>
            <person name="Grisdale C.J."/>
            <person name="Hempel F."/>
            <person name="Henrissat B."/>
            <person name="Hoppner M.P."/>
            <person name="Ishida K."/>
            <person name="Kim E."/>
            <person name="Koreny L."/>
            <person name="Kroth P.G."/>
            <person name="Liu Y."/>
            <person name="Malik S.B."/>
            <person name="Maier U.G."/>
            <person name="McRose D."/>
            <person name="Mock T."/>
            <person name="Neilson J.A."/>
            <person name="Onodera N.T."/>
            <person name="Poole A.M."/>
            <person name="Pritham E.J."/>
            <person name="Richards T.A."/>
            <person name="Rocap G."/>
            <person name="Roy S.W."/>
            <person name="Sarai C."/>
            <person name="Schaack S."/>
            <person name="Shirato S."/>
            <person name="Slamovits C.H."/>
            <person name="Spencer D.F."/>
            <person name="Suzuki S."/>
            <person name="Worden A.Z."/>
            <person name="Zauner S."/>
            <person name="Barry K."/>
            <person name="Bell C."/>
            <person name="Bharti A.K."/>
            <person name="Crow J.A."/>
            <person name="Grimwood J."/>
            <person name="Kramer R."/>
            <person name="Lindquist E."/>
            <person name="Lucas S."/>
            <person name="Salamov A."/>
            <person name="McFadden G.I."/>
            <person name="Lane C.E."/>
            <person name="Keeling P.J."/>
            <person name="Gray M.W."/>
            <person name="Grigoriev I.V."/>
            <person name="Archibald J.M."/>
        </authorList>
    </citation>
    <scope>NUCLEOTIDE SEQUENCE</scope>
    <source>
        <strain evidence="2 4">CCMP2712</strain>
    </source>
</reference>
<dbReference type="KEGG" id="gtt:GUITHDRAFT_152603"/>
<reference evidence="3" key="3">
    <citation type="submission" date="2016-03" db="UniProtKB">
        <authorList>
            <consortium name="EnsemblProtists"/>
        </authorList>
    </citation>
    <scope>IDENTIFICATION</scope>
</reference>
<dbReference type="HOGENOM" id="CLU_1404903_0_0_1"/>
<evidence type="ECO:0000256" key="1">
    <source>
        <dbReference type="SAM" id="MobiDB-lite"/>
    </source>
</evidence>
<evidence type="ECO:0000313" key="3">
    <source>
        <dbReference type="EnsemblProtists" id="EKX45912"/>
    </source>
</evidence>